<dbReference type="InterPro" id="IPR039927">
    <property type="entry name" value="Ribosomal_mL43"/>
</dbReference>
<keyword evidence="3" id="KW-0689">Ribosomal protein</keyword>
<proteinExistence type="inferred from homology"/>
<accession>A0A8S1GM36</accession>
<protein>
    <recommendedName>
        <fullName evidence="6">Large ribosomal subunit protein mL43</fullName>
    </recommendedName>
</protein>
<dbReference type="GO" id="GO:0005762">
    <property type="term" value="C:mitochondrial large ribosomal subunit"/>
    <property type="evidence" value="ECO:0007669"/>
    <property type="project" value="TreeGrafter"/>
</dbReference>
<dbReference type="Gene3D" id="3.40.30.10">
    <property type="entry name" value="Glutaredoxin"/>
    <property type="match status" value="1"/>
</dbReference>
<reference evidence="8" key="1">
    <citation type="submission" date="2020-10" db="EMBL/GenBank/DDBJ databases">
        <authorList>
            <person name="Kikuchi T."/>
        </authorList>
    </citation>
    <scope>NUCLEOTIDE SEQUENCE</scope>
    <source>
        <strain evidence="8">NKZ352</strain>
    </source>
</reference>
<evidence type="ECO:0000256" key="4">
    <source>
        <dbReference type="ARBA" id="ARBA00023128"/>
    </source>
</evidence>
<keyword evidence="5" id="KW-0687">Ribonucleoprotein</keyword>
<evidence type="ECO:0000313" key="9">
    <source>
        <dbReference type="Proteomes" id="UP000835052"/>
    </source>
</evidence>
<evidence type="ECO:0000313" key="8">
    <source>
        <dbReference type="EMBL" id="CAD6184164.1"/>
    </source>
</evidence>
<dbReference type="InterPro" id="IPR036249">
    <property type="entry name" value="Thioredoxin-like_sf"/>
</dbReference>
<dbReference type="SUPFAM" id="SSF52833">
    <property type="entry name" value="Thioredoxin-like"/>
    <property type="match status" value="1"/>
</dbReference>
<gene>
    <name evidence="8" type="ORF">CAUJ_LOCUS83</name>
</gene>
<comment type="similarity">
    <text evidence="2">Belongs to the mitochondrion-specific ribosomal protein mL43 family.</text>
</comment>
<feature type="domain" description="Ribosomal protein/NADH dehydrogenase" evidence="7">
    <location>
        <begin position="54"/>
        <end position="127"/>
    </location>
</feature>
<dbReference type="OrthoDB" id="88at2759"/>
<keyword evidence="4" id="KW-0496">Mitochondrion</keyword>
<evidence type="ECO:0000256" key="6">
    <source>
        <dbReference type="ARBA" id="ARBA00035188"/>
    </source>
</evidence>
<evidence type="ECO:0000256" key="5">
    <source>
        <dbReference type="ARBA" id="ARBA00023274"/>
    </source>
</evidence>
<dbReference type="Proteomes" id="UP000835052">
    <property type="component" value="Unassembled WGS sequence"/>
</dbReference>
<comment type="subcellular location">
    <subcellularLocation>
        <location evidence="1">Mitochondrion</location>
    </subcellularLocation>
</comment>
<evidence type="ECO:0000256" key="1">
    <source>
        <dbReference type="ARBA" id="ARBA00004173"/>
    </source>
</evidence>
<dbReference type="Pfam" id="PF05047">
    <property type="entry name" value="L51_S25_CI-B8"/>
    <property type="match status" value="1"/>
</dbReference>
<dbReference type="GO" id="GO:0003735">
    <property type="term" value="F:structural constituent of ribosome"/>
    <property type="evidence" value="ECO:0007669"/>
    <property type="project" value="InterPro"/>
</dbReference>
<evidence type="ECO:0000259" key="7">
    <source>
        <dbReference type="SMART" id="SM00916"/>
    </source>
</evidence>
<dbReference type="InterPro" id="IPR007741">
    <property type="entry name" value="Ribosomal_mL43/mS25/NADH_DH"/>
</dbReference>
<keyword evidence="9" id="KW-1185">Reference proteome</keyword>
<dbReference type="EMBL" id="CAJGYM010000001">
    <property type="protein sequence ID" value="CAD6184164.1"/>
    <property type="molecule type" value="Genomic_DNA"/>
</dbReference>
<sequence length="186" mass="21114">MPSLPRVDRIKPIFTSAKALNYGWRFTDYLKIPAFNGVSRYIPQVHRITIRFCKQSESSTGVRNFVESHLWRIGESNPSVVIYTQPVRNSIPTIRAEYGNGKVIQYNAKNMSEKEIHKDFVQMLSRGGNPVVKLESRQNSITPSVQGSWTPITWLPTSSNVVPLPQKIAVVKKTEVSATEYFSEKT</sequence>
<evidence type="ECO:0000256" key="2">
    <source>
        <dbReference type="ARBA" id="ARBA00006073"/>
    </source>
</evidence>
<evidence type="ECO:0000256" key="3">
    <source>
        <dbReference type="ARBA" id="ARBA00022980"/>
    </source>
</evidence>
<comment type="caution">
    <text evidence="8">The sequence shown here is derived from an EMBL/GenBank/DDBJ whole genome shotgun (WGS) entry which is preliminary data.</text>
</comment>
<dbReference type="PANTHER" id="PTHR21396">
    <property type="entry name" value="39S RIBOSOMAL PROTEIN L43"/>
    <property type="match status" value="1"/>
</dbReference>
<name>A0A8S1GM36_9PELO</name>
<dbReference type="PANTHER" id="PTHR21396:SF2">
    <property type="entry name" value="LARGE RIBOSOMAL SUBUNIT PROTEIN ML43"/>
    <property type="match status" value="1"/>
</dbReference>
<organism evidence="8 9">
    <name type="scientific">Caenorhabditis auriculariae</name>
    <dbReference type="NCBI Taxonomy" id="2777116"/>
    <lineage>
        <taxon>Eukaryota</taxon>
        <taxon>Metazoa</taxon>
        <taxon>Ecdysozoa</taxon>
        <taxon>Nematoda</taxon>
        <taxon>Chromadorea</taxon>
        <taxon>Rhabditida</taxon>
        <taxon>Rhabditina</taxon>
        <taxon>Rhabditomorpha</taxon>
        <taxon>Rhabditoidea</taxon>
        <taxon>Rhabditidae</taxon>
        <taxon>Peloderinae</taxon>
        <taxon>Caenorhabditis</taxon>
    </lineage>
</organism>
<dbReference type="AlphaFoldDB" id="A0A8S1GM36"/>
<dbReference type="GO" id="GO:0032543">
    <property type="term" value="P:mitochondrial translation"/>
    <property type="evidence" value="ECO:0007669"/>
    <property type="project" value="InterPro"/>
</dbReference>
<dbReference type="SMART" id="SM00916">
    <property type="entry name" value="L51_S25_CI-B8"/>
    <property type="match status" value="1"/>
</dbReference>